<reference evidence="1" key="1">
    <citation type="journal article" date="2020" name="ISME J.">
        <title>Gammaproteobacteria mediating utilization of methyl-, sulfur- and petroleum organic compounds in deep ocean hydrothermal plumes.</title>
        <authorList>
            <person name="Zhou Z."/>
            <person name="Liu Y."/>
            <person name="Pan J."/>
            <person name="Cron B.R."/>
            <person name="Toner B.M."/>
            <person name="Anantharaman K."/>
            <person name="Breier J.A."/>
            <person name="Dick G.J."/>
            <person name="Li M."/>
        </authorList>
    </citation>
    <scope>NUCLEOTIDE SEQUENCE</scope>
    <source>
        <strain evidence="1">SZUA-1534</strain>
    </source>
</reference>
<accession>A0A832ZZ83</accession>
<organism evidence="1 2">
    <name type="scientific">Methanothermococcus okinawensis</name>
    <dbReference type="NCBI Taxonomy" id="155863"/>
    <lineage>
        <taxon>Archaea</taxon>
        <taxon>Methanobacteriati</taxon>
        <taxon>Methanobacteriota</taxon>
        <taxon>Methanomada group</taxon>
        <taxon>Methanococci</taxon>
        <taxon>Methanococcales</taxon>
        <taxon>Methanococcaceae</taxon>
        <taxon>Methanothermococcus</taxon>
    </lineage>
</organism>
<comment type="caution">
    <text evidence="1">The sequence shown here is derived from an EMBL/GenBank/DDBJ whole genome shotgun (WGS) entry which is preliminary data.</text>
</comment>
<evidence type="ECO:0000313" key="1">
    <source>
        <dbReference type="EMBL" id="HIQ32846.1"/>
    </source>
</evidence>
<sequence length="253" mass="29742">MECYYSLKYPRDPEKMRREIEETLKNTKNNKYSCIMALSGGKDSVVALYLLVKEFKVNPLCVTVDNKYISEEAIENCRRITRYLDVDWMVLNRDFTELFRDTISRGESPCRRCSERIMREVWRIAKMLDIPVIVTGHELPFGTSALKRLEGGVTVVRLLAGYKLTDEERRNILKKLPWKDPKLGGYTTNCLVLAPAIREFYKKYGYSFEFKRICAMVRYGLIDREKALQLLKCPEVPEEIYEELKRRGLDLKH</sequence>
<dbReference type="PANTHER" id="PTHR43169">
    <property type="entry name" value="EXSB FAMILY PROTEIN"/>
    <property type="match status" value="1"/>
</dbReference>
<dbReference type="InterPro" id="IPR012121">
    <property type="entry name" value="ATPase_PP-loop_MJ1599"/>
</dbReference>
<dbReference type="PANTHER" id="PTHR43169:SF3">
    <property type="entry name" value="ATPASE, PP-LOOP SUPERFAMILY-RELATED"/>
    <property type="match status" value="1"/>
</dbReference>
<proteinExistence type="predicted"/>
<dbReference type="EMBL" id="DQVW01000100">
    <property type="protein sequence ID" value="HIQ32846.1"/>
    <property type="molecule type" value="Genomic_DNA"/>
</dbReference>
<dbReference type="AlphaFoldDB" id="A0A832ZZ83"/>
<dbReference type="InterPro" id="IPR014729">
    <property type="entry name" value="Rossmann-like_a/b/a_fold"/>
</dbReference>
<evidence type="ECO:0008006" key="3">
    <source>
        <dbReference type="Google" id="ProtNLM"/>
    </source>
</evidence>
<dbReference type="PIRSF" id="PIRSF036668">
    <property type="entry name" value="ATPase_UCP036668"/>
    <property type="match status" value="1"/>
</dbReference>
<evidence type="ECO:0000313" key="2">
    <source>
        <dbReference type="Proteomes" id="UP000623215"/>
    </source>
</evidence>
<dbReference type="Proteomes" id="UP000623215">
    <property type="component" value="Unassembled WGS sequence"/>
</dbReference>
<name>A0A832ZZ83_9EURY</name>
<gene>
    <name evidence="1" type="ORF">EYH55_05145</name>
</gene>
<protein>
    <recommendedName>
        <fullName evidence="3">PP-loop domain protein</fullName>
    </recommendedName>
</protein>
<dbReference type="Gene3D" id="3.40.50.620">
    <property type="entry name" value="HUPs"/>
    <property type="match status" value="1"/>
</dbReference>
<dbReference type="InterPro" id="IPR052188">
    <property type="entry name" value="Ni-pincer_cofactor_biosynth"/>
</dbReference>
<dbReference type="SUPFAM" id="SSF52402">
    <property type="entry name" value="Adenine nucleotide alpha hydrolases-like"/>
    <property type="match status" value="1"/>
</dbReference>